<feature type="chain" id="PRO_5047000009" evidence="1">
    <location>
        <begin position="20"/>
        <end position="149"/>
    </location>
</feature>
<feature type="signal peptide" evidence="1">
    <location>
        <begin position="1"/>
        <end position="19"/>
    </location>
</feature>
<dbReference type="EMBL" id="CP089982">
    <property type="protein sequence ID" value="WXA94680.1"/>
    <property type="molecule type" value="Genomic_DNA"/>
</dbReference>
<gene>
    <name evidence="2" type="ORF">LZC95_50715</name>
</gene>
<keyword evidence="3" id="KW-1185">Reference proteome</keyword>
<organism evidence="2 3">
    <name type="scientific">Pendulispora brunnea</name>
    <dbReference type="NCBI Taxonomy" id="2905690"/>
    <lineage>
        <taxon>Bacteria</taxon>
        <taxon>Pseudomonadati</taxon>
        <taxon>Myxococcota</taxon>
        <taxon>Myxococcia</taxon>
        <taxon>Myxococcales</taxon>
        <taxon>Sorangiineae</taxon>
        <taxon>Pendulisporaceae</taxon>
        <taxon>Pendulispora</taxon>
    </lineage>
</organism>
<dbReference type="PROSITE" id="PS51257">
    <property type="entry name" value="PROKAR_LIPOPROTEIN"/>
    <property type="match status" value="1"/>
</dbReference>
<keyword evidence="1" id="KW-0732">Signal</keyword>
<dbReference type="Proteomes" id="UP001379533">
    <property type="component" value="Chromosome"/>
</dbReference>
<proteinExistence type="predicted"/>
<accession>A0ABZ2K7L7</accession>
<sequence>MATMKWLVFLACMSSLFVACLGTPDTPRGRPPGDWRQCGAPNEYPLDPSCRQKCNVTHDCPTDLWCSYTDRDYYSVCVDYSHCSYLGSDTQCAQLEKDDPTSCVGNAQWHEEALYGDPACGRAHDVLRCQPTPNGCTLVAMTAYDLATP</sequence>
<evidence type="ECO:0000256" key="1">
    <source>
        <dbReference type="SAM" id="SignalP"/>
    </source>
</evidence>
<reference evidence="2 3" key="1">
    <citation type="submission" date="2021-12" db="EMBL/GenBank/DDBJ databases">
        <title>Discovery of the Pendulisporaceae a myxobacterial family with distinct sporulation behavior and unique specialized metabolism.</title>
        <authorList>
            <person name="Garcia R."/>
            <person name="Popoff A."/>
            <person name="Bader C.D."/>
            <person name="Loehr J."/>
            <person name="Walesch S."/>
            <person name="Walt C."/>
            <person name="Boldt J."/>
            <person name="Bunk B."/>
            <person name="Haeckl F.J.F.P.J."/>
            <person name="Gunesch A.P."/>
            <person name="Birkelbach J."/>
            <person name="Nuebel U."/>
            <person name="Pietschmann T."/>
            <person name="Bach T."/>
            <person name="Mueller R."/>
        </authorList>
    </citation>
    <scope>NUCLEOTIDE SEQUENCE [LARGE SCALE GENOMIC DNA]</scope>
    <source>
        <strain evidence="2 3">MSr12523</strain>
    </source>
</reference>
<dbReference type="RefSeq" id="WP_394845291.1">
    <property type="nucleotide sequence ID" value="NZ_CP089982.1"/>
</dbReference>
<protein>
    <submittedName>
        <fullName evidence="2">Uncharacterized protein</fullName>
    </submittedName>
</protein>
<name>A0ABZ2K7L7_9BACT</name>
<evidence type="ECO:0000313" key="2">
    <source>
        <dbReference type="EMBL" id="WXA94680.1"/>
    </source>
</evidence>
<evidence type="ECO:0000313" key="3">
    <source>
        <dbReference type="Proteomes" id="UP001379533"/>
    </source>
</evidence>